<accession>A0A0K6IWH5</accession>
<feature type="domain" description="Glycosyltransferase subfamily 4-like N-terminal" evidence="4">
    <location>
        <begin position="13"/>
        <end position="167"/>
    </location>
</feature>
<dbReference type="SUPFAM" id="SSF53756">
    <property type="entry name" value="UDP-Glycosyltransferase/glycogen phosphorylase"/>
    <property type="match status" value="1"/>
</dbReference>
<evidence type="ECO:0000313" key="6">
    <source>
        <dbReference type="Proteomes" id="UP000182108"/>
    </source>
</evidence>
<keyword evidence="2 5" id="KW-0808">Transferase</keyword>
<dbReference type="PANTHER" id="PTHR12526">
    <property type="entry name" value="GLYCOSYLTRANSFERASE"/>
    <property type="match status" value="1"/>
</dbReference>
<dbReference type="PANTHER" id="PTHR12526:SF510">
    <property type="entry name" value="D-INOSITOL 3-PHOSPHATE GLYCOSYLTRANSFERASE"/>
    <property type="match status" value="1"/>
</dbReference>
<proteinExistence type="predicted"/>
<dbReference type="Proteomes" id="UP000182108">
    <property type="component" value="Unassembled WGS sequence"/>
</dbReference>
<name>A0A0K6IWH5_9PROT</name>
<protein>
    <submittedName>
        <fullName evidence="5">Glycosyltransferase involved in cell wall bisynthesis</fullName>
    </submittedName>
</protein>
<keyword evidence="1" id="KW-0328">Glycosyltransferase</keyword>
<dbReference type="CDD" id="cd03801">
    <property type="entry name" value="GT4_PimA-like"/>
    <property type="match status" value="1"/>
</dbReference>
<keyword evidence="6" id="KW-1185">Reference proteome</keyword>
<dbReference type="Gene3D" id="3.40.50.2000">
    <property type="entry name" value="Glycogen Phosphorylase B"/>
    <property type="match status" value="2"/>
</dbReference>
<reference evidence="6" key="1">
    <citation type="submission" date="2015-08" db="EMBL/GenBank/DDBJ databases">
        <authorList>
            <person name="Babu N.S."/>
            <person name="Beckwith C.J."/>
            <person name="Beseler K.G."/>
            <person name="Brison A."/>
            <person name="Carone J.V."/>
            <person name="Caskin T.P."/>
            <person name="Diamond M."/>
            <person name="Durham M.E."/>
            <person name="Foxe J.M."/>
            <person name="Go M."/>
            <person name="Henderson B.A."/>
            <person name="Jones I.B."/>
            <person name="McGettigan J.A."/>
            <person name="Micheletti S.J."/>
            <person name="Nasrallah M.E."/>
            <person name="Ortiz D."/>
            <person name="Piller C.R."/>
            <person name="Privatt S.R."/>
            <person name="Schneider S.L."/>
            <person name="Sharp S."/>
            <person name="Smith T.C."/>
            <person name="Stanton J.D."/>
            <person name="Ullery H.E."/>
            <person name="Wilson R.J."/>
            <person name="Serrano M.G."/>
            <person name="Buck G."/>
            <person name="Lee V."/>
            <person name="Wang Y."/>
            <person name="Carvalho R."/>
            <person name="Voegtly L."/>
            <person name="Shi R."/>
            <person name="Duckworth R."/>
            <person name="Johnson A."/>
            <person name="Loviza R."/>
            <person name="Walstead R."/>
            <person name="Shah Z."/>
            <person name="Kiflezghi M."/>
            <person name="Wade K."/>
            <person name="Ball S.L."/>
            <person name="Bradley K.W."/>
            <person name="Asai D.J."/>
            <person name="Bowman C.A."/>
            <person name="Russell D.A."/>
            <person name="Pope W.H."/>
            <person name="Jacobs-Sera D."/>
            <person name="Hendrix R.W."/>
            <person name="Hatfull G.F."/>
        </authorList>
    </citation>
    <scope>NUCLEOTIDE SEQUENCE [LARGE SCALE GENOMIC DNA]</scope>
    <source>
        <strain evidence="6">JCM 19170</strain>
    </source>
</reference>
<dbReference type="InterPro" id="IPR028098">
    <property type="entry name" value="Glyco_trans_4-like_N"/>
</dbReference>
<evidence type="ECO:0000256" key="2">
    <source>
        <dbReference type="ARBA" id="ARBA00022679"/>
    </source>
</evidence>
<feature type="domain" description="Glycosyl transferase family 1" evidence="3">
    <location>
        <begin position="185"/>
        <end position="351"/>
    </location>
</feature>
<evidence type="ECO:0000259" key="4">
    <source>
        <dbReference type="Pfam" id="PF13439"/>
    </source>
</evidence>
<organism evidence="5 6">
    <name type="scientific">Tepidiphilus thermophilus</name>
    <dbReference type="NCBI Taxonomy" id="876478"/>
    <lineage>
        <taxon>Bacteria</taxon>
        <taxon>Pseudomonadati</taxon>
        <taxon>Pseudomonadota</taxon>
        <taxon>Hydrogenophilia</taxon>
        <taxon>Hydrogenophilales</taxon>
        <taxon>Hydrogenophilaceae</taxon>
        <taxon>Tepidiphilus</taxon>
    </lineage>
</organism>
<sequence>MKLAFVIFKYFPYGGAQRDMLRIARDCAARGHEVRIYTGQWRGDPPGEGIEVVLLPVSGGLNHRRHRRLIDAITARLRADEPDLVVGFNRMPGLDVYYAADPCFIERAHAERGWLYRLTGRYRFFAACERAVMGREGSCHILLLTARERSIYQRWYHTPDGRFHVLLPNIPLDDFSGIDRSEARDAVRAEFGLPDSATVILMVGSAFVRKGLDRAIRAVAALPRSLRTDTWLLAVGEDRPNAMVALAQRLGVEDRLILTSGRSDVPRLMMGSDLLVHAARSELAGLVLIEAMTAGLPVLVTDVCGYAEHVAAAGAGLVLPSPFDQRQMDQALARMLASPQERAQWGEAGRRYTADIAARRSPTLEAELLEEIAREKRKGRGRD</sequence>
<evidence type="ECO:0000313" key="5">
    <source>
        <dbReference type="EMBL" id="CUB07667.1"/>
    </source>
</evidence>
<gene>
    <name evidence="5" type="ORF">Ga0061068_11021</name>
</gene>
<dbReference type="GO" id="GO:0016757">
    <property type="term" value="F:glycosyltransferase activity"/>
    <property type="evidence" value="ECO:0007669"/>
    <property type="project" value="UniProtKB-KW"/>
</dbReference>
<dbReference type="Pfam" id="PF00534">
    <property type="entry name" value="Glycos_transf_1"/>
    <property type="match status" value="1"/>
</dbReference>
<dbReference type="RefSeq" id="WP_055423945.1">
    <property type="nucleotide sequence ID" value="NZ_CYHH01000010.1"/>
</dbReference>
<evidence type="ECO:0000256" key="1">
    <source>
        <dbReference type="ARBA" id="ARBA00022676"/>
    </source>
</evidence>
<dbReference type="InterPro" id="IPR001296">
    <property type="entry name" value="Glyco_trans_1"/>
</dbReference>
<dbReference type="EMBL" id="CYHH01000010">
    <property type="protein sequence ID" value="CUB07667.1"/>
    <property type="molecule type" value="Genomic_DNA"/>
</dbReference>
<dbReference type="Pfam" id="PF13439">
    <property type="entry name" value="Glyco_transf_4"/>
    <property type="match status" value="1"/>
</dbReference>
<dbReference type="OrthoDB" id="433681at2"/>
<evidence type="ECO:0000259" key="3">
    <source>
        <dbReference type="Pfam" id="PF00534"/>
    </source>
</evidence>
<dbReference type="AlphaFoldDB" id="A0A0K6IWH5"/>